<evidence type="ECO:0000256" key="2">
    <source>
        <dbReference type="ARBA" id="ARBA00022737"/>
    </source>
</evidence>
<dbReference type="Pfam" id="PF14312">
    <property type="entry name" value="FG-GAP_2"/>
    <property type="match status" value="7"/>
</dbReference>
<keyword evidence="3" id="KW-0325">Glycoprotein</keyword>
<dbReference type="PROSITE" id="PS51470">
    <property type="entry name" value="FG_GAP"/>
    <property type="match status" value="2"/>
</dbReference>
<evidence type="ECO:0000256" key="3">
    <source>
        <dbReference type="ARBA" id="ARBA00023180"/>
    </source>
</evidence>
<reference evidence="4" key="1">
    <citation type="submission" date="2018-05" db="EMBL/GenBank/DDBJ databases">
        <authorList>
            <person name="Lanie J.A."/>
            <person name="Ng W.-L."/>
            <person name="Kazmierczak K.M."/>
            <person name="Andrzejewski T.M."/>
            <person name="Davidsen T.M."/>
            <person name="Wayne K.J."/>
            <person name="Tettelin H."/>
            <person name="Glass J.I."/>
            <person name="Rusch D."/>
            <person name="Podicherti R."/>
            <person name="Tsui H.-C.T."/>
            <person name="Winkler M.E."/>
        </authorList>
    </citation>
    <scope>NUCLEOTIDE SEQUENCE</scope>
</reference>
<accession>A0A382G4B9</accession>
<protein>
    <recommendedName>
        <fullName evidence="5">PKD domain-containing protein</fullName>
    </recommendedName>
</protein>
<keyword evidence="1" id="KW-0732">Signal</keyword>
<keyword evidence="2" id="KW-0677">Repeat</keyword>
<gene>
    <name evidence="4" type="ORF">METZ01_LOCUS222247</name>
</gene>
<dbReference type="SUPFAM" id="SSF50965">
    <property type="entry name" value="Galactose oxidase, central domain"/>
    <property type="match status" value="2"/>
</dbReference>
<evidence type="ECO:0008006" key="5">
    <source>
        <dbReference type="Google" id="ProtNLM"/>
    </source>
</evidence>
<proteinExistence type="predicted"/>
<sequence>QPNVNADDTEESDRFGNAVDFDGKNLIVGAYSANAPKGDSGAAYIFSRQGNSWVQQAKLVANDADAFDWFGTSVAISGDLAVVGAIREDGKGINSDSGAVYVFRKIGESWIQEAKVIGRDTREKHNFGHTVKTNGRIFAVGVPKGGSAGNGAVYLFRFQDNVWRQHGAALAARSGNNFGHSISLENQTIIIGSSEDNNDEWEKQVERGATGAAYIFRERQGQWIRTAKLLPNDAMEGDGFGYGVSLNGNTVVVGSISHSAGGALSGAAYIYTKQGGKWLKLAKLIDTVSSSENEFGYSVAITDKTAVVGSRQDDRRGINTGSVYVYVSLTDDKGETRWDKQSVLTADDAAVGAQFGHSVAVDKDTILVGAHGMDDAGIDSGAAYLFVKTSDVWNQQAKISGTGIATGDLFGYSVAINGDLAIVGAHGADREAGAAFIFVRDNATWRQQARLEANDSTPGDAFGYSVAVHQQTVIIGAPKNDVVGTDAGAAYVFVQQEEKWIQQAKLI</sequence>
<dbReference type="SMART" id="SM00191">
    <property type="entry name" value="Int_alpha"/>
    <property type="match status" value="7"/>
</dbReference>
<evidence type="ECO:0000313" key="4">
    <source>
        <dbReference type="EMBL" id="SVB69393.1"/>
    </source>
</evidence>
<dbReference type="InterPro" id="IPR011043">
    <property type="entry name" value="Gal_Oxase/kelch_b-propeller"/>
</dbReference>
<dbReference type="PANTHER" id="PTHR36220:SF1">
    <property type="entry name" value="GAMMA TUBULIN COMPLEX COMPONENT C-TERMINAL DOMAIN-CONTAINING PROTEIN"/>
    <property type="match status" value="1"/>
</dbReference>
<name>A0A382G4B9_9ZZZZ</name>
<dbReference type="InterPro" id="IPR013519">
    <property type="entry name" value="Int_alpha_beta-p"/>
</dbReference>
<dbReference type="AlphaFoldDB" id="A0A382G4B9"/>
<feature type="non-terminal residue" evidence="4">
    <location>
        <position position="507"/>
    </location>
</feature>
<dbReference type="InterPro" id="IPR028994">
    <property type="entry name" value="Integrin_alpha_N"/>
</dbReference>
<dbReference type="InterPro" id="IPR013517">
    <property type="entry name" value="FG-GAP"/>
</dbReference>
<dbReference type="EMBL" id="UINC01053181">
    <property type="protein sequence ID" value="SVB69393.1"/>
    <property type="molecule type" value="Genomic_DNA"/>
</dbReference>
<feature type="non-terminal residue" evidence="4">
    <location>
        <position position="1"/>
    </location>
</feature>
<dbReference type="Gene3D" id="2.130.10.130">
    <property type="entry name" value="Integrin alpha, N-terminal"/>
    <property type="match status" value="4"/>
</dbReference>
<organism evidence="4">
    <name type="scientific">marine metagenome</name>
    <dbReference type="NCBI Taxonomy" id="408172"/>
    <lineage>
        <taxon>unclassified sequences</taxon>
        <taxon>metagenomes</taxon>
        <taxon>ecological metagenomes</taxon>
    </lineage>
</organism>
<evidence type="ECO:0000256" key="1">
    <source>
        <dbReference type="ARBA" id="ARBA00022729"/>
    </source>
</evidence>
<dbReference type="PANTHER" id="PTHR36220">
    <property type="entry name" value="UNNAMED PRODUCT"/>
    <property type="match status" value="1"/>
</dbReference>